<dbReference type="EMBL" id="SPUK01000003">
    <property type="protein sequence ID" value="TQV98667.1"/>
    <property type="molecule type" value="Genomic_DNA"/>
</dbReference>
<organism evidence="2 3">
    <name type="scientific">Cordyceps javanica</name>
    <dbReference type="NCBI Taxonomy" id="43265"/>
    <lineage>
        <taxon>Eukaryota</taxon>
        <taxon>Fungi</taxon>
        <taxon>Dikarya</taxon>
        <taxon>Ascomycota</taxon>
        <taxon>Pezizomycotina</taxon>
        <taxon>Sordariomycetes</taxon>
        <taxon>Hypocreomycetidae</taxon>
        <taxon>Hypocreales</taxon>
        <taxon>Cordycipitaceae</taxon>
        <taxon>Cordyceps</taxon>
    </lineage>
</organism>
<evidence type="ECO:0000313" key="3">
    <source>
        <dbReference type="Proteomes" id="UP000315783"/>
    </source>
</evidence>
<comment type="caution">
    <text evidence="2">The sequence shown here is derived from an EMBL/GenBank/DDBJ whole genome shotgun (WGS) entry which is preliminary data.</text>
</comment>
<gene>
    <name evidence="2" type="ORF">IF1G_02747</name>
</gene>
<dbReference type="Proteomes" id="UP000315783">
    <property type="component" value="Unassembled WGS sequence"/>
</dbReference>
<evidence type="ECO:0000256" key="1">
    <source>
        <dbReference type="SAM" id="MobiDB-lite"/>
    </source>
</evidence>
<proteinExistence type="predicted"/>
<protein>
    <submittedName>
        <fullName evidence="2">Uncharacterized protein</fullName>
    </submittedName>
</protein>
<evidence type="ECO:0000313" key="2">
    <source>
        <dbReference type="EMBL" id="TQV98667.1"/>
    </source>
</evidence>
<keyword evidence="3" id="KW-1185">Reference proteome</keyword>
<feature type="region of interest" description="Disordered" evidence="1">
    <location>
        <begin position="1"/>
        <end position="21"/>
    </location>
</feature>
<name>A0A545VAA4_9HYPO</name>
<reference evidence="2 3" key="1">
    <citation type="journal article" date="2019" name="Appl. Microbiol. Biotechnol.">
        <title>Genome sequence of Isaria javanica and comparative genome analysis insights into family S53 peptidase evolution in fungal entomopathogens.</title>
        <authorList>
            <person name="Lin R."/>
            <person name="Zhang X."/>
            <person name="Xin B."/>
            <person name="Zou M."/>
            <person name="Gao Y."/>
            <person name="Qin F."/>
            <person name="Hu Q."/>
            <person name="Xie B."/>
            <person name="Cheng X."/>
        </authorList>
    </citation>
    <scope>NUCLEOTIDE SEQUENCE [LARGE SCALE GENOMIC DNA]</scope>
    <source>
        <strain evidence="2 3">IJ1G</strain>
    </source>
</reference>
<accession>A0A545VAA4</accession>
<dbReference type="AlphaFoldDB" id="A0A545VAA4"/>
<sequence length="74" mass="8209">MSHSSASFDAVLPPSRLAHGRPHSARCQLVYDTHGADPTVWYAYLGQPITVQPYRDLGSGYPIECLAWHPQLFA</sequence>